<keyword evidence="2" id="KW-0645">Protease</keyword>
<dbReference type="SUPFAM" id="SSF50494">
    <property type="entry name" value="Trypsin-like serine proteases"/>
    <property type="match status" value="1"/>
</dbReference>
<keyword evidence="2" id="KW-0378">Hydrolase</keyword>
<proteinExistence type="predicted"/>
<dbReference type="InterPro" id="IPR043504">
    <property type="entry name" value="Peptidase_S1_PA_chymotrypsin"/>
</dbReference>
<dbReference type="Gene3D" id="2.40.10.10">
    <property type="entry name" value="Trypsin-like serine proteases"/>
    <property type="match status" value="2"/>
</dbReference>
<dbReference type="GO" id="GO:0008233">
    <property type="term" value="F:peptidase activity"/>
    <property type="evidence" value="ECO:0007669"/>
    <property type="project" value="UniProtKB-KW"/>
</dbReference>
<dbReference type="PANTHER" id="PTHR43019">
    <property type="entry name" value="SERINE ENDOPROTEASE DEGS"/>
    <property type="match status" value="1"/>
</dbReference>
<sequence>MLRSPGRGIQPRRVGRKRSSLPPGAVGGASMMAVRTWGLPVLMVLVLAAGGAFGGLADTVSVVGRSIVAVGTYQAMRRPPSVFLGTGFAVADGRHILTNAHVLPEKLDKAHREALVAFVGRGSEVQARELEEVLRDEDHDVVLLRFRGEPLSPLKVDPGPAREGQDIAFTGFPIGMVLGLYPVTHRGIISAVSPMAIPVKSGQGLTPDLVQRLKDTFDVYQLDATAYPGNSGSPLFHPDTGRVLGIVNKVLLTHGKEKALEAPSGITFAVPIIHAVNLMKRAGLSP</sequence>
<name>A0A832A301_9BACT</name>
<dbReference type="GO" id="GO:0006508">
    <property type="term" value="P:proteolysis"/>
    <property type="evidence" value="ECO:0007669"/>
    <property type="project" value="UniProtKB-KW"/>
</dbReference>
<dbReference type="InterPro" id="IPR009003">
    <property type="entry name" value="Peptidase_S1_PA"/>
</dbReference>
<accession>A0A832A301</accession>
<evidence type="ECO:0000313" key="2">
    <source>
        <dbReference type="EMBL" id="HFK95824.1"/>
    </source>
</evidence>
<gene>
    <name evidence="2" type="ORF">ENS06_00700</name>
</gene>
<dbReference type="EMBL" id="DSTK01000005">
    <property type="protein sequence ID" value="HFK95824.1"/>
    <property type="molecule type" value="Genomic_DNA"/>
</dbReference>
<feature type="region of interest" description="Disordered" evidence="1">
    <location>
        <begin position="1"/>
        <end position="23"/>
    </location>
</feature>
<evidence type="ECO:0000256" key="1">
    <source>
        <dbReference type="SAM" id="MobiDB-lite"/>
    </source>
</evidence>
<dbReference type="Pfam" id="PF13365">
    <property type="entry name" value="Trypsin_2"/>
    <property type="match status" value="1"/>
</dbReference>
<dbReference type="AlphaFoldDB" id="A0A832A301"/>
<dbReference type="PANTHER" id="PTHR43019:SF23">
    <property type="entry name" value="PROTEASE DO-LIKE 5, CHLOROPLASTIC"/>
    <property type="match status" value="1"/>
</dbReference>
<comment type="caution">
    <text evidence="2">The sequence shown here is derived from an EMBL/GenBank/DDBJ whole genome shotgun (WGS) entry which is preliminary data.</text>
</comment>
<organism evidence="2">
    <name type="scientific">Desulfacinum infernum</name>
    <dbReference type="NCBI Taxonomy" id="35837"/>
    <lineage>
        <taxon>Bacteria</taxon>
        <taxon>Pseudomonadati</taxon>
        <taxon>Thermodesulfobacteriota</taxon>
        <taxon>Syntrophobacteria</taxon>
        <taxon>Syntrophobacterales</taxon>
        <taxon>Syntrophobacteraceae</taxon>
        <taxon>Desulfacinum</taxon>
    </lineage>
</organism>
<protein>
    <submittedName>
        <fullName evidence="2">Serine protease</fullName>
    </submittedName>
</protein>
<reference evidence="2" key="1">
    <citation type="journal article" date="2020" name="mSystems">
        <title>Genome- and Community-Level Interaction Insights into Carbon Utilization and Element Cycling Functions of Hydrothermarchaeota in Hydrothermal Sediment.</title>
        <authorList>
            <person name="Zhou Z."/>
            <person name="Liu Y."/>
            <person name="Xu W."/>
            <person name="Pan J."/>
            <person name="Luo Z.H."/>
            <person name="Li M."/>
        </authorList>
    </citation>
    <scope>NUCLEOTIDE SEQUENCE [LARGE SCALE GENOMIC DNA]</scope>
    <source>
        <strain evidence="2">SpSt-456</strain>
    </source>
</reference>